<dbReference type="KEGG" id="proe:H9L23_04745"/>
<dbReference type="EMBL" id="CP060723">
    <property type="protein sequence ID" value="QNN43414.1"/>
    <property type="molecule type" value="Genomic_DNA"/>
</dbReference>
<sequence>MQNENIALQAKVFLYHLNNSNDENGIRRYESWTLQQVSEQSKLDIERNYSPTVSTKVDPKVMEEFSTSVMQNLKAQPKINVSSLFTDVLPGAEYIIAFSSERIRR</sequence>
<dbReference type="AlphaFoldDB" id="A0A7G9QJ89"/>
<dbReference type="Proteomes" id="UP000515806">
    <property type="component" value="Chromosome"/>
</dbReference>
<dbReference type="RefSeq" id="WP_187593895.1">
    <property type="nucleotide sequence ID" value="NZ_CP060723.1"/>
</dbReference>
<accession>A0A7G9QJ89</accession>
<gene>
    <name evidence="1" type="ORF">H9L23_04745</name>
</gene>
<name>A0A7G9QJ89_9SPHI</name>
<protein>
    <submittedName>
        <fullName evidence="1">Uncharacterized protein</fullName>
    </submittedName>
</protein>
<evidence type="ECO:0000313" key="1">
    <source>
        <dbReference type="EMBL" id="QNN43414.1"/>
    </source>
</evidence>
<organism evidence="1 2">
    <name type="scientific">Pedobacter roseus</name>
    <dbReference type="NCBI Taxonomy" id="336820"/>
    <lineage>
        <taxon>Bacteria</taxon>
        <taxon>Pseudomonadati</taxon>
        <taxon>Bacteroidota</taxon>
        <taxon>Sphingobacteriia</taxon>
        <taxon>Sphingobacteriales</taxon>
        <taxon>Sphingobacteriaceae</taxon>
        <taxon>Pedobacter</taxon>
    </lineage>
</organism>
<reference evidence="1 2" key="1">
    <citation type="submission" date="2020-08" db="EMBL/GenBank/DDBJ databases">
        <title>Genome sequence of Pedobacter roseus KACC 11594T.</title>
        <authorList>
            <person name="Hyun D.-W."/>
            <person name="Bae J.-W."/>
        </authorList>
    </citation>
    <scope>NUCLEOTIDE SEQUENCE [LARGE SCALE GENOMIC DNA]</scope>
    <source>
        <strain evidence="1 2">KACC 11594</strain>
    </source>
</reference>
<keyword evidence="2" id="KW-1185">Reference proteome</keyword>
<proteinExistence type="predicted"/>
<evidence type="ECO:0000313" key="2">
    <source>
        <dbReference type="Proteomes" id="UP000515806"/>
    </source>
</evidence>